<evidence type="ECO:0000256" key="5">
    <source>
        <dbReference type="ARBA" id="ARBA00023136"/>
    </source>
</evidence>
<feature type="transmembrane region" description="Helical" evidence="7">
    <location>
        <begin position="240"/>
        <end position="262"/>
    </location>
</feature>
<reference evidence="8 9" key="1">
    <citation type="submission" date="2024-10" db="EMBL/GenBank/DDBJ databases">
        <title>The Natural Products Discovery Center: Release of the First 8490 Sequenced Strains for Exploring Actinobacteria Biosynthetic Diversity.</title>
        <authorList>
            <person name="Kalkreuter E."/>
            <person name="Kautsar S.A."/>
            <person name="Yang D."/>
            <person name="Bader C.D."/>
            <person name="Teijaro C.N."/>
            <person name="Fluegel L."/>
            <person name="Davis C.M."/>
            <person name="Simpson J.R."/>
            <person name="Lauterbach L."/>
            <person name="Steele A.D."/>
            <person name="Gui C."/>
            <person name="Meng S."/>
            <person name="Li G."/>
            <person name="Viehrig K."/>
            <person name="Ye F."/>
            <person name="Su P."/>
            <person name="Kiefer A.F."/>
            <person name="Nichols A."/>
            <person name="Cepeda A.J."/>
            <person name="Yan W."/>
            <person name="Fan B."/>
            <person name="Jiang Y."/>
            <person name="Adhikari A."/>
            <person name="Zheng C.-J."/>
            <person name="Schuster L."/>
            <person name="Cowan T.M."/>
            <person name="Smanski M.J."/>
            <person name="Chevrette M.G."/>
            <person name="De Carvalho L.P.S."/>
            <person name="Shen B."/>
        </authorList>
    </citation>
    <scope>NUCLEOTIDE SEQUENCE [LARGE SCALE GENOMIC DNA]</scope>
    <source>
        <strain evidence="8 9">NPDC001650</strain>
    </source>
</reference>
<dbReference type="Pfam" id="PF07690">
    <property type="entry name" value="MFS_1"/>
    <property type="match status" value="1"/>
</dbReference>
<feature type="transmembrane region" description="Helical" evidence="7">
    <location>
        <begin position="192"/>
        <end position="211"/>
    </location>
</feature>
<dbReference type="EMBL" id="JBIAUT010000001">
    <property type="protein sequence ID" value="MFF4214662.1"/>
    <property type="molecule type" value="Genomic_DNA"/>
</dbReference>
<dbReference type="PANTHER" id="PTHR23513">
    <property type="entry name" value="INTEGRAL MEMBRANE EFFLUX PROTEIN-RELATED"/>
    <property type="match status" value="1"/>
</dbReference>
<protein>
    <submittedName>
        <fullName evidence="8">MFS transporter</fullName>
    </submittedName>
</protein>
<sequence length="430" mass="43109">MSPPSGRPSTPLPPPPVPPEPLTTPPPLRDRNFALLSWARAISVLGNAFARVALAFAVLALPGATPGRLSLVLACQLLPQVLFVLVGGVIADRIPRIRLMVVAELTGAAAYGGLAAMSLTGHAPLPALAVLAAAAGTATALFVPAMTAVVPEIVARERLTEANAALRMGMNVATVLGLSLSGVVVAGAGAGWALALDALTFLASAALTAGIRPARAHRRRGGPGLRDLRDGWREFASRQWLWAVVLQYAFVVAAQSAAVGALGPLASEEDSGGVREWSCVVAAQAVGTIAGAGLAGRLRPRRPILVAVLATFPAALPMVLLGLHAPVWPTAAAAFAAGVAGDVFGVLWATALQRDVPAEALSRVSSYDVFGSLACAPLGTLAAGPLATAAGPRAGLLCCAAVVVAATAGVLLSPEVRRGGAGASGTPGPG</sequence>
<dbReference type="RefSeq" id="WP_388622615.1">
    <property type="nucleotide sequence ID" value="NZ_JBIAUT010000001.1"/>
</dbReference>
<keyword evidence="2" id="KW-1003">Cell membrane</keyword>
<dbReference type="SUPFAM" id="SSF103473">
    <property type="entry name" value="MFS general substrate transporter"/>
    <property type="match status" value="1"/>
</dbReference>
<evidence type="ECO:0000313" key="8">
    <source>
        <dbReference type="EMBL" id="MFF4214662.1"/>
    </source>
</evidence>
<evidence type="ECO:0000256" key="2">
    <source>
        <dbReference type="ARBA" id="ARBA00022475"/>
    </source>
</evidence>
<evidence type="ECO:0000256" key="3">
    <source>
        <dbReference type="ARBA" id="ARBA00022692"/>
    </source>
</evidence>
<dbReference type="Proteomes" id="UP001602123">
    <property type="component" value="Unassembled WGS sequence"/>
</dbReference>
<evidence type="ECO:0000256" key="6">
    <source>
        <dbReference type="SAM" id="MobiDB-lite"/>
    </source>
</evidence>
<proteinExistence type="predicted"/>
<feature type="transmembrane region" description="Helical" evidence="7">
    <location>
        <begin position="304"/>
        <end position="325"/>
    </location>
</feature>
<feature type="transmembrane region" description="Helical" evidence="7">
    <location>
        <begin position="38"/>
        <end position="63"/>
    </location>
</feature>
<comment type="subcellular location">
    <subcellularLocation>
        <location evidence="1">Cell membrane</location>
        <topology evidence="1">Multi-pass membrane protein</topology>
    </subcellularLocation>
</comment>
<gene>
    <name evidence="8" type="ORF">ACFYZM_00055</name>
</gene>
<keyword evidence="4 7" id="KW-1133">Transmembrane helix</keyword>
<comment type="caution">
    <text evidence="8">The sequence shown here is derived from an EMBL/GenBank/DDBJ whole genome shotgun (WGS) entry which is preliminary data.</text>
</comment>
<dbReference type="PANTHER" id="PTHR23513:SF11">
    <property type="entry name" value="STAPHYLOFERRIN A TRANSPORTER"/>
    <property type="match status" value="1"/>
</dbReference>
<evidence type="ECO:0000313" key="9">
    <source>
        <dbReference type="Proteomes" id="UP001602123"/>
    </source>
</evidence>
<keyword evidence="9" id="KW-1185">Reference proteome</keyword>
<feature type="transmembrane region" description="Helical" evidence="7">
    <location>
        <begin position="331"/>
        <end position="352"/>
    </location>
</feature>
<evidence type="ECO:0000256" key="4">
    <source>
        <dbReference type="ARBA" id="ARBA00022989"/>
    </source>
</evidence>
<dbReference type="InterPro" id="IPR011701">
    <property type="entry name" value="MFS"/>
</dbReference>
<keyword evidence="5 7" id="KW-0472">Membrane</keyword>
<feature type="transmembrane region" description="Helical" evidence="7">
    <location>
        <begin position="125"/>
        <end position="143"/>
    </location>
</feature>
<feature type="transmembrane region" description="Helical" evidence="7">
    <location>
        <begin position="364"/>
        <end position="388"/>
    </location>
</feature>
<feature type="transmembrane region" description="Helical" evidence="7">
    <location>
        <begin position="97"/>
        <end position="119"/>
    </location>
</feature>
<accession>A0ABW6TU06</accession>
<organism evidence="8 9">
    <name type="scientific">Streptomyces nondiastaticus</name>
    <dbReference type="NCBI Taxonomy" id="3154512"/>
    <lineage>
        <taxon>Bacteria</taxon>
        <taxon>Bacillati</taxon>
        <taxon>Actinomycetota</taxon>
        <taxon>Actinomycetes</taxon>
        <taxon>Kitasatosporales</taxon>
        <taxon>Streptomycetaceae</taxon>
        <taxon>Streptomyces</taxon>
    </lineage>
</organism>
<feature type="transmembrane region" description="Helical" evidence="7">
    <location>
        <begin position="394"/>
        <end position="412"/>
    </location>
</feature>
<dbReference type="CDD" id="cd06173">
    <property type="entry name" value="MFS_MefA_like"/>
    <property type="match status" value="1"/>
</dbReference>
<feature type="transmembrane region" description="Helical" evidence="7">
    <location>
        <begin position="164"/>
        <end position="186"/>
    </location>
</feature>
<keyword evidence="3 7" id="KW-0812">Transmembrane</keyword>
<dbReference type="Gene3D" id="1.20.1250.20">
    <property type="entry name" value="MFS general substrate transporter like domains"/>
    <property type="match status" value="1"/>
</dbReference>
<evidence type="ECO:0000256" key="7">
    <source>
        <dbReference type="SAM" id="Phobius"/>
    </source>
</evidence>
<name>A0ABW6TU06_9ACTN</name>
<feature type="transmembrane region" description="Helical" evidence="7">
    <location>
        <begin position="69"/>
        <end position="90"/>
    </location>
</feature>
<feature type="transmembrane region" description="Helical" evidence="7">
    <location>
        <begin position="274"/>
        <end position="295"/>
    </location>
</feature>
<feature type="region of interest" description="Disordered" evidence="6">
    <location>
        <begin position="1"/>
        <end position="25"/>
    </location>
</feature>
<evidence type="ECO:0000256" key="1">
    <source>
        <dbReference type="ARBA" id="ARBA00004651"/>
    </source>
</evidence>
<dbReference type="InterPro" id="IPR036259">
    <property type="entry name" value="MFS_trans_sf"/>
</dbReference>